<organism evidence="9 10">
    <name type="scientific">Daejeonella lutea</name>
    <dbReference type="NCBI Taxonomy" id="572036"/>
    <lineage>
        <taxon>Bacteria</taxon>
        <taxon>Pseudomonadati</taxon>
        <taxon>Bacteroidota</taxon>
        <taxon>Sphingobacteriia</taxon>
        <taxon>Sphingobacteriales</taxon>
        <taxon>Sphingobacteriaceae</taxon>
        <taxon>Daejeonella</taxon>
    </lineage>
</organism>
<dbReference type="GO" id="GO:0005886">
    <property type="term" value="C:plasma membrane"/>
    <property type="evidence" value="ECO:0007669"/>
    <property type="project" value="UniProtKB-SubCell"/>
</dbReference>
<evidence type="ECO:0000256" key="6">
    <source>
        <dbReference type="SAM" id="Phobius"/>
    </source>
</evidence>
<accession>A0A1T5EST8</accession>
<evidence type="ECO:0000256" key="5">
    <source>
        <dbReference type="ARBA" id="ARBA00023136"/>
    </source>
</evidence>
<keyword evidence="4 6" id="KW-1133">Transmembrane helix</keyword>
<evidence type="ECO:0000313" key="9">
    <source>
        <dbReference type="EMBL" id="SKB86869.1"/>
    </source>
</evidence>
<sequence length="201" mass="22488">MKGYIVVVKGKPEGPYSLEQLKELKIRPGTFVKTEEMDDYKEAHEIPELCELLGIKAQVRKPQYFASLDVRLLAIIIDYFIIFAIYCVMATIVVLFIGERDQRIIVALSGLAIIPIAKMIYSIFSEASFRQGTYGKFLMGLKVTDESGLPISLGQSAVRNLSKLICVATLGLGYAFGFFDKRQQCIHDKIGGTLVIKDRLI</sequence>
<keyword evidence="3 6" id="KW-0812">Transmembrane</keyword>
<dbReference type="RefSeq" id="WP_079703682.1">
    <property type="nucleotide sequence ID" value="NZ_FUYR01000004.1"/>
</dbReference>
<evidence type="ECO:0000259" key="8">
    <source>
        <dbReference type="Pfam" id="PF14237"/>
    </source>
</evidence>
<dbReference type="InterPro" id="IPR025640">
    <property type="entry name" value="GYF_2"/>
</dbReference>
<feature type="domain" description="RDD" evidence="7">
    <location>
        <begin position="66"/>
        <end position="192"/>
    </location>
</feature>
<name>A0A1T5EST8_9SPHI</name>
<keyword evidence="2" id="KW-1003">Cell membrane</keyword>
<comment type="subcellular location">
    <subcellularLocation>
        <location evidence="1">Cell membrane</location>
        <topology evidence="1">Multi-pass membrane protein</topology>
    </subcellularLocation>
</comment>
<evidence type="ECO:0000256" key="2">
    <source>
        <dbReference type="ARBA" id="ARBA00022475"/>
    </source>
</evidence>
<feature type="transmembrane region" description="Helical" evidence="6">
    <location>
        <begin position="161"/>
        <end position="179"/>
    </location>
</feature>
<evidence type="ECO:0000256" key="1">
    <source>
        <dbReference type="ARBA" id="ARBA00004651"/>
    </source>
</evidence>
<feature type="transmembrane region" description="Helical" evidence="6">
    <location>
        <begin position="104"/>
        <end position="124"/>
    </location>
</feature>
<dbReference type="STRING" id="572036.SAMN05661099_3176"/>
<evidence type="ECO:0000256" key="3">
    <source>
        <dbReference type="ARBA" id="ARBA00022692"/>
    </source>
</evidence>
<evidence type="ECO:0000256" key="4">
    <source>
        <dbReference type="ARBA" id="ARBA00022989"/>
    </source>
</evidence>
<gene>
    <name evidence="9" type="ORF">SAMN05661099_3176</name>
</gene>
<keyword evidence="5 6" id="KW-0472">Membrane</keyword>
<proteinExistence type="predicted"/>
<dbReference type="InterPro" id="IPR051791">
    <property type="entry name" value="Pra-immunoreactive"/>
</dbReference>
<feature type="domain" description="GYF" evidence="8">
    <location>
        <begin position="5"/>
        <end position="49"/>
    </location>
</feature>
<keyword evidence="10" id="KW-1185">Reference proteome</keyword>
<dbReference type="InterPro" id="IPR010432">
    <property type="entry name" value="RDD"/>
</dbReference>
<dbReference type="Pfam" id="PF06271">
    <property type="entry name" value="RDD"/>
    <property type="match status" value="1"/>
</dbReference>
<dbReference type="PANTHER" id="PTHR36115:SF6">
    <property type="entry name" value="PROLINE-RICH ANTIGEN HOMOLOG"/>
    <property type="match status" value="1"/>
</dbReference>
<dbReference type="Pfam" id="PF14237">
    <property type="entry name" value="GYF_2"/>
    <property type="match status" value="1"/>
</dbReference>
<dbReference type="OrthoDB" id="9793824at2"/>
<protein>
    <submittedName>
        <fullName evidence="9">Uncharacterized membrane protein YckC, RDD family</fullName>
    </submittedName>
</protein>
<evidence type="ECO:0000313" key="10">
    <source>
        <dbReference type="Proteomes" id="UP000189981"/>
    </source>
</evidence>
<dbReference type="AlphaFoldDB" id="A0A1T5EST8"/>
<reference evidence="10" key="1">
    <citation type="submission" date="2017-02" db="EMBL/GenBank/DDBJ databases">
        <authorList>
            <person name="Varghese N."/>
            <person name="Submissions S."/>
        </authorList>
    </citation>
    <scope>NUCLEOTIDE SEQUENCE [LARGE SCALE GENOMIC DNA]</scope>
    <source>
        <strain evidence="10">DSM 22385</strain>
    </source>
</reference>
<feature type="transmembrane region" description="Helical" evidence="6">
    <location>
        <begin position="72"/>
        <end position="97"/>
    </location>
</feature>
<evidence type="ECO:0000259" key="7">
    <source>
        <dbReference type="Pfam" id="PF06271"/>
    </source>
</evidence>
<dbReference type="EMBL" id="FUYR01000004">
    <property type="protein sequence ID" value="SKB86869.1"/>
    <property type="molecule type" value="Genomic_DNA"/>
</dbReference>
<dbReference type="Proteomes" id="UP000189981">
    <property type="component" value="Unassembled WGS sequence"/>
</dbReference>
<dbReference type="PANTHER" id="PTHR36115">
    <property type="entry name" value="PROLINE-RICH ANTIGEN HOMOLOG-RELATED"/>
    <property type="match status" value="1"/>
</dbReference>